<organism evidence="2 3">
    <name type="scientific">Elsinoe australis</name>
    <dbReference type="NCBI Taxonomy" id="40998"/>
    <lineage>
        <taxon>Eukaryota</taxon>
        <taxon>Fungi</taxon>
        <taxon>Dikarya</taxon>
        <taxon>Ascomycota</taxon>
        <taxon>Pezizomycotina</taxon>
        <taxon>Dothideomycetes</taxon>
        <taxon>Dothideomycetidae</taxon>
        <taxon>Myriangiales</taxon>
        <taxon>Elsinoaceae</taxon>
        <taxon>Elsinoe</taxon>
    </lineage>
</organism>
<feature type="region of interest" description="Disordered" evidence="1">
    <location>
        <begin position="132"/>
        <end position="154"/>
    </location>
</feature>
<protein>
    <submittedName>
        <fullName evidence="2">Uncharacterized protein</fullName>
    </submittedName>
</protein>
<comment type="caution">
    <text evidence="2">The sequence shown here is derived from an EMBL/GenBank/DDBJ whole genome shotgun (WGS) entry which is preliminary data.</text>
</comment>
<sequence length="169" mass="19037">MPFHPGTHGPEYPYAGRSELDENEEVTGLSSFYHLDDDDVFYLEQGDFPSMFDSDREGKAFVQTIARIPDVEIHPLPSDHLRIATQPIDPQYFIARPRLYRYGPEQRGTTRIADMFLDLVYAHENWLRIPTPTSSSTTAASSSEGVSSASSSTGTPLAWMQRYFKAPSD</sequence>
<dbReference type="EMBL" id="PTQR01000039">
    <property type="protein sequence ID" value="TKX24572.1"/>
    <property type="molecule type" value="Genomic_DNA"/>
</dbReference>
<dbReference type="AlphaFoldDB" id="A0A4V6DUP8"/>
<evidence type="ECO:0000313" key="3">
    <source>
        <dbReference type="Proteomes" id="UP000308133"/>
    </source>
</evidence>
<accession>A0A4V6DUP8</accession>
<reference evidence="2 3" key="1">
    <citation type="submission" date="2018-02" db="EMBL/GenBank/DDBJ databases">
        <title>Draft genome sequences of Elsinoe sp., causing black scab on jojoba.</title>
        <authorList>
            <person name="Stodart B."/>
            <person name="Jeffress S."/>
            <person name="Ash G."/>
            <person name="Arun Chinnappa K."/>
        </authorList>
    </citation>
    <scope>NUCLEOTIDE SEQUENCE [LARGE SCALE GENOMIC DNA]</scope>
    <source>
        <strain evidence="2 3">Hillstone_2</strain>
    </source>
</reference>
<proteinExistence type="predicted"/>
<evidence type="ECO:0000256" key="1">
    <source>
        <dbReference type="SAM" id="MobiDB-lite"/>
    </source>
</evidence>
<evidence type="ECO:0000313" key="2">
    <source>
        <dbReference type="EMBL" id="TKX24572.1"/>
    </source>
</evidence>
<dbReference type="Proteomes" id="UP000308133">
    <property type="component" value="Unassembled WGS sequence"/>
</dbReference>
<gene>
    <name evidence="2" type="ORF">C1H76_3181</name>
</gene>
<name>A0A4V6DUP8_9PEZI</name>